<keyword evidence="4" id="KW-1185">Reference proteome</keyword>
<dbReference type="InterPro" id="IPR016187">
    <property type="entry name" value="CTDL_fold"/>
</dbReference>
<reference evidence="3" key="1">
    <citation type="submission" date="2022-11" db="EMBL/GenBank/DDBJ databases">
        <title>Centuries of genome instability and evolution in soft-shell clam transmissible cancer (bioRxiv).</title>
        <authorList>
            <person name="Hart S.F.M."/>
            <person name="Yonemitsu M.A."/>
            <person name="Giersch R.M."/>
            <person name="Beal B.F."/>
            <person name="Arriagada G."/>
            <person name="Davis B.W."/>
            <person name="Ostrander E.A."/>
            <person name="Goff S.P."/>
            <person name="Metzger M.J."/>
        </authorList>
    </citation>
    <scope>NUCLEOTIDE SEQUENCE</scope>
    <source>
        <strain evidence="3">MELC-2E11</strain>
        <tissue evidence="3">Siphon/mantle</tissue>
    </source>
</reference>
<organism evidence="3 4">
    <name type="scientific">Mya arenaria</name>
    <name type="common">Soft-shell clam</name>
    <dbReference type="NCBI Taxonomy" id="6604"/>
    <lineage>
        <taxon>Eukaryota</taxon>
        <taxon>Metazoa</taxon>
        <taxon>Spiralia</taxon>
        <taxon>Lophotrochozoa</taxon>
        <taxon>Mollusca</taxon>
        <taxon>Bivalvia</taxon>
        <taxon>Autobranchia</taxon>
        <taxon>Heteroconchia</taxon>
        <taxon>Euheterodonta</taxon>
        <taxon>Imparidentia</taxon>
        <taxon>Neoheterodontei</taxon>
        <taxon>Myida</taxon>
        <taxon>Myoidea</taxon>
        <taxon>Myidae</taxon>
        <taxon>Mya</taxon>
    </lineage>
</organism>
<evidence type="ECO:0000313" key="3">
    <source>
        <dbReference type="EMBL" id="WAR01614.1"/>
    </source>
</evidence>
<keyword evidence="1" id="KW-0812">Transmembrane</keyword>
<gene>
    <name evidence="3" type="ORF">MAR_008172</name>
</gene>
<feature type="chain" id="PRO_5047548744" evidence="2">
    <location>
        <begin position="28"/>
        <end position="366"/>
    </location>
</feature>
<name>A0ABY7DX75_MYAAR</name>
<evidence type="ECO:0000313" key="4">
    <source>
        <dbReference type="Proteomes" id="UP001164746"/>
    </source>
</evidence>
<feature type="transmembrane region" description="Helical" evidence="1">
    <location>
        <begin position="209"/>
        <end position="232"/>
    </location>
</feature>
<evidence type="ECO:0000256" key="1">
    <source>
        <dbReference type="SAM" id="Phobius"/>
    </source>
</evidence>
<accession>A0ABY7DX75</accession>
<protein>
    <submittedName>
        <fullName evidence="3">Uncharacterized protein</fullName>
    </submittedName>
</protein>
<keyword evidence="1" id="KW-1133">Transmembrane helix</keyword>
<dbReference type="Proteomes" id="UP001164746">
    <property type="component" value="Chromosome 4"/>
</dbReference>
<keyword evidence="1" id="KW-0472">Membrane</keyword>
<feature type="transmembrane region" description="Helical" evidence="1">
    <location>
        <begin position="278"/>
        <end position="297"/>
    </location>
</feature>
<keyword evidence="2" id="KW-0732">Signal</keyword>
<feature type="transmembrane region" description="Helical" evidence="1">
    <location>
        <begin position="317"/>
        <end position="340"/>
    </location>
</feature>
<evidence type="ECO:0000256" key="2">
    <source>
        <dbReference type="SAM" id="SignalP"/>
    </source>
</evidence>
<proteinExistence type="predicted"/>
<dbReference type="InterPro" id="IPR016186">
    <property type="entry name" value="C-type_lectin-like/link_sf"/>
</dbReference>
<dbReference type="EMBL" id="CP111015">
    <property type="protein sequence ID" value="WAR01614.1"/>
    <property type="molecule type" value="Genomic_DNA"/>
</dbReference>
<feature type="signal peptide" evidence="2">
    <location>
        <begin position="1"/>
        <end position="27"/>
    </location>
</feature>
<dbReference type="Gene3D" id="3.10.100.10">
    <property type="entry name" value="Mannose-Binding Protein A, subunit A"/>
    <property type="match status" value="1"/>
</dbReference>
<sequence length="366" mass="40547">MNSLINVLDTICFLPLILLSHCGNSVSFEKYIGFKIFDNHTCTAEASLSTTSVVSSIVKCVMDCGHDDRCKSVFYGEDDGACTLCSEVFNYYAHQPAVANVHTKHLRPLQGSCPEGWLRFQYSCYTLTNASNGFHHDECVTMGAHAIYVESIEEQNFLAKTFKPATGGISLIASLALKPPKKKSGGDQRGNQKSGCSAKCSKYILSRDLFTDAVFYIVICAYLLDQIGRPIFSEGMQPSMEEKGFSQTKVDIQPFIENGGALLGLLLLLGWKKHDLPWNLAVLVAMDTLIGILALHVPEMTLRISDVSEDSFEGQHLLFFFSGACLIVAAVLALISRFVVVRRIDRQQEEAAERIEMEIQNGSRRY</sequence>
<dbReference type="SUPFAM" id="SSF56436">
    <property type="entry name" value="C-type lectin-like"/>
    <property type="match status" value="1"/>
</dbReference>
<feature type="transmembrane region" description="Helical" evidence="1">
    <location>
        <begin position="252"/>
        <end position="271"/>
    </location>
</feature>